<gene>
    <name evidence="2" type="ORF">GCM10010339_93510</name>
</gene>
<evidence type="ECO:0008006" key="4">
    <source>
        <dbReference type="Google" id="ProtNLM"/>
    </source>
</evidence>
<name>A0A918MGN5_9ACTN</name>
<feature type="signal peptide" evidence="1">
    <location>
        <begin position="1"/>
        <end position="25"/>
    </location>
</feature>
<comment type="caution">
    <text evidence="2">The sequence shown here is derived from an EMBL/GenBank/DDBJ whole genome shotgun (WGS) entry which is preliminary data.</text>
</comment>
<reference evidence="2" key="1">
    <citation type="journal article" date="2014" name="Int. J. Syst. Evol. Microbiol.">
        <title>Complete genome sequence of Corynebacterium casei LMG S-19264T (=DSM 44701T), isolated from a smear-ripened cheese.</title>
        <authorList>
            <consortium name="US DOE Joint Genome Institute (JGI-PGF)"/>
            <person name="Walter F."/>
            <person name="Albersmeier A."/>
            <person name="Kalinowski J."/>
            <person name="Ruckert C."/>
        </authorList>
    </citation>
    <scope>NUCLEOTIDE SEQUENCE</scope>
    <source>
        <strain evidence="2">JCM 4714</strain>
    </source>
</reference>
<keyword evidence="3" id="KW-1185">Reference proteome</keyword>
<sequence>MSRALAVSALLGLVFATGSSTAAYAAAAPALPHITAVATTVQSSPTILVHHGGGDEDDGVGNIGDCFGGGCA</sequence>
<feature type="chain" id="PRO_5038526507" description="Secreted protein" evidence="1">
    <location>
        <begin position="26"/>
        <end position="72"/>
    </location>
</feature>
<protein>
    <recommendedName>
        <fullName evidence="4">Secreted protein</fullName>
    </recommendedName>
</protein>
<dbReference type="AlphaFoldDB" id="A0A918MGN5"/>
<organism evidence="2 3">
    <name type="scientific">Streptomyces alanosinicus</name>
    <dbReference type="NCBI Taxonomy" id="68171"/>
    <lineage>
        <taxon>Bacteria</taxon>
        <taxon>Bacillati</taxon>
        <taxon>Actinomycetota</taxon>
        <taxon>Actinomycetes</taxon>
        <taxon>Kitasatosporales</taxon>
        <taxon>Streptomycetaceae</taxon>
        <taxon>Streptomyces</taxon>
    </lineage>
</organism>
<dbReference type="Proteomes" id="UP000655443">
    <property type="component" value="Unassembled WGS sequence"/>
</dbReference>
<evidence type="ECO:0000313" key="3">
    <source>
        <dbReference type="Proteomes" id="UP000655443"/>
    </source>
</evidence>
<dbReference type="EMBL" id="BMVG01000082">
    <property type="protein sequence ID" value="GGW23686.1"/>
    <property type="molecule type" value="Genomic_DNA"/>
</dbReference>
<proteinExistence type="predicted"/>
<keyword evidence="1" id="KW-0732">Signal</keyword>
<evidence type="ECO:0000256" key="1">
    <source>
        <dbReference type="SAM" id="SignalP"/>
    </source>
</evidence>
<reference evidence="2" key="2">
    <citation type="submission" date="2020-09" db="EMBL/GenBank/DDBJ databases">
        <authorList>
            <person name="Sun Q."/>
            <person name="Ohkuma M."/>
        </authorList>
    </citation>
    <scope>NUCLEOTIDE SEQUENCE</scope>
    <source>
        <strain evidence="2">JCM 4714</strain>
    </source>
</reference>
<evidence type="ECO:0000313" key="2">
    <source>
        <dbReference type="EMBL" id="GGW23686.1"/>
    </source>
</evidence>
<accession>A0A918MGN5</accession>